<feature type="binding site" evidence="9">
    <location>
        <begin position="275"/>
        <end position="278"/>
    </location>
    <ligand>
        <name>GTP</name>
        <dbReference type="ChEBI" id="CHEBI:37565"/>
    </ligand>
</feature>
<dbReference type="Gene3D" id="3.40.50.300">
    <property type="entry name" value="P-loop containing nucleotide triphosphate hydrolases"/>
    <property type="match status" value="1"/>
</dbReference>
<keyword evidence="4 10" id="KW-0460">Magnesium</keyword>
<dbReference type="InterPro" id="IPR027417">
    <property type="entry name" value="P-loop_NTPase"/>
</dbReference>
<dbReference type="Proteomes" id="UP001218218">
    <property type="component" value="Unassembled WGS sequence"/>
</dbReference>
<accession>A0AAD7EMW8</accession>
<dbReference type="PANTHER" id="PTHR10218">
    <property type="entry name" value="GTP-BINDING PROTEIN ALPHA SUBUNIT"/>
    <property type="match status" value="1"/>
</dbReference>
<dbReference type="GO" id="GO:0007188">
    <property type="term" value="P:adenylate cyclase-modulating G protein-coupled receptor signaling pathway"/>
    <property type="evidence" value="ECO:0007669"/>
    <property type="project" value="TreeGrafter"/>
</dbReference>
<evidence type="ECO:0000256" key="8">
    <source>
        <dbReference type="ARBA" id="ARBA00023288"/>
    </source>
</evidence>
<keyword evidence="7" id="KW-0807">Transducer</keyword>
<keyword evidence="1" id="KW-0519">Myristate</keyword>
<keyword evidence="2 10" id="KW-0479">Metal-binding</keyword>
<organism evidence="11 12">
    <name type="scientific">Mycena albidolilacea</name>
    <dbReference type="NCBI Taxonomy" id="1033008"/>
    <lineage>
        <taxon>Eukaryota</taxon>
        <taxon>Fungi</taxon>
        <taxon>Dikarya</taxon>
        <taxon>Basidiomycota</taxon>
        <taxon>Agaricomycotina</taxon>
        <taxon>Agaricomycetes</taxon>
        <taxon>Agaricomycetidae</taxon>
        <taxon>Agaricales</taxon>
        <taxon>Marasmiineae</taxon>
        <taxon>Mycenaceae</taxon>
        <taxon>Mycena</taxon>
    </lineage>
</organism>
<reference evidence="11" key="1">
    <citation type="submission" date="2023-03" db="EMBL/GenBank/DDBJ databases">
        <title>Massive genome expansion in bonnet fungi (Mycena s.s.) driven by repeated elements and novel gene families across ecological guilds.</title>
        <authorList>
            <consortium name="Lawrence Berkeley National Laboratory"/>
            <person name="Harder C.B."/>
            <person name="Miyauchi S."/>
            <person name="Viragh M."/>
            <person name="Kuo A."/>
            <person name="Thoen E."/>
            <person name="Andreopoulos B."/>
            <person name="Lu D."/>
            <person name="Skrede I."/>
            <person name="Drula E."/>
            <person name="Henrissat B."/>
            <person name="Morin E."/>
            <person name="Kohler A."/>
            <person name="Barry K."/>
            <person name="LaButti K."/>
            <person name="Morin E."/>
            <person name="Salamov A."/>
            <person name="Lipzen A."/>
            <person name="Mereny Z."/>
            <person name="Hegedus B."/>
            <person name="Baldrian P."/>
            <person name="Stursova M."/>
            <person name="Weitz H."/>
            <person name="Taylor A."/>
            <person name="Grigoriev I.V."/>
            <person name="Nagy L.G."/>
            <person name="Martin F."/>
            <person name="Kauserud H."/>
        </authorList>
    </citation>
    <scope>NUCLEOTIDE SEQUENCE</scope>
    <source>
        <strain evidence="11">CBHHK002</strain>
    </source>
</reference>
<evidence type="ECO:0000256" key="4">
    <source>
        <dbReference type="ARBA" id="ARBA00022842"/>
    </source>
</evidence>
<dbReference type="GO" id="GO:0005525">
    <property type="term" value="F:GTP binding"/>
    <property type="evidence" value="ECO:0007669"/>
    <property type="project" value="UniProtKB-KW"/>
</dbReference>
<evidence type="ECO:0000256" key="10">
    <source>
        <dbReference type="PIRSR" id="PIRSR601019-2"/>
    </source>
</evidence>
<evidence type="ECO:0000256" key="5">
    <source>
        <dbReference type="ARBA" id="ARBA00023134"/>
    </source>
</evidence>
<dbReference type="SUPFAM" id="SSF52540">
    <property type="entry name" value="P-loop containing nucleoside triphosphate hydrolases"/>
    <property type="match status" value="1"/>
</dbReference>
<dbReference type="InterPro" id="IPR001019">
    <property type="entry name" value="Gprotein_alpha_su"/>
</dbReference>
<evidence type="ECO:0000313" key="12">
    <source>
        <dbReference type="Proteomes" id="UP001218218"/>
    </source>
</evidence>
<feature type="binding site" evidence="10">
    <location>
        <position position="61"/>
    </location>
    <ligand>
        <name>Mg(2+)</name>
        <dbReference type="ChEBI" id="CHEBI:18420"/>
    </ligand>
</feature>
<dbReference type="GO" id="GO:0005737">
    <property type="term" value="C:cytoplasm"/>
    <property type="evidence" value="ECO:0007669"/>
    <property type="project" value="TreeGrafter"/>
</dbReference>
<sequence>MFRRPSAPLGRSLRISPTLRSPSVSAISLISPTTTEFTSKSESAQVPVKILLLGSGQSGKSTILKQFGISDAHDEFKHGIFSNTVEAMRTILEMMPQLDITADPRNERYRAMICDTPTMIETKSLSRRISYAIKMLSQDPGVREAISRFSEFQLSDSAEYFFDSIERLAAENYIPTIEDILHLRVKTTGVYHKEVEYDGQTLIICDTGGERCERKKWVHCFPGTTAVFFVVALNDYQKVLVEDESMNRMNDNFELWPHVINEKQLQSAKFILLFNKLDLFVRDFQVETFSAFFPDYISWKISTEFFTGSNEALKALAYLRQKFLGEVHGKREVHTYEVSATDSGQFRDVWDAVKKIIL</sequence>
<keyword evidence="5 9" id="KW-0342">GTP-binding</keyword>
<gene>
    <name evidence="11" type="ORF">DFH08DRAFT_280540</name>
</gene>
<evidence type="ECO:0000256" key="6">
    <source>
        <dbReference type="ARBA" id="ARBA00023139"/>
    </source>
</evidence>
<dbReference type="PROSITE" id="PS51882">
    <property type="entry name" value="G_ALPHA"/>
    <property type="match status" value="1"/>
</dbReference>
<protein>
    <submittedName>
        <fullName evidence="11">G protein alpha-subunit</fullName>
    </submittedName>
</protein>
<proteinExistence type="predicted"/>
<evidence type="ECO:0000256" key="1">
    <source>
        <dbReference type="ARBA" id="ARBA00022707"/>
    </source>
</evidence>
<evidence type="ECO:0000256" key="9">
    <source>
        <dbReference type="PIRSR" id="PIRSR601019-1"/>
    </source>
</evidence>
<dbReference type="InterPro" id="IPR011025">
    <property type="entry name" value="GproteinA_insert"/>
</dbReference>
<feature type="binding site" evidence="9">
    <location>
        <begin position="156"/>
        <end position="157"/>
    </location>
    <ligand>
        <name>GTP</name>
        <dbReference type="ChEBI" id="CHEBI:37565"/>
    </ligand>
</feature>
<dbReference type="GO" id="GO:0001664">
    <property type="term" value="F:G protein-coupled receptor binding"/>
    <property type="evidence" value="ECO:0007669"/>
    <property type="project" value="TreeGrafter"/>
</dbReference>
<dbReference type="FunFam" id="3.40.50.300:FF:003800">
    <property type="entry name" value="Guanine nucleotide-binding protein G(k) subunit alpha"/>
    <property type="match status" value="1"/>
</dbReference>
<dbReference type="SMART" id="SM00275">
    <property type="entry name" value="G_alpha"/>
    <property type="match status" value="1"/>
</dbReference>
<keyword evidence="3 9" id="KW-0547">Nucleotide-binding</keyword>
<keyword evidence="8" id="KW-0449">Lipoprotein</keyword>
<evidence type="ECO:0000256" key="3">
    <source>
        <dbReference type="ARBA" id="ARBA00022741"/>
    </source>
</evidence>
<dbReference type="PANTHER" id="PTHR10218:SF302">
    <property type="entry name" value="GUANINE NUCLEOTIDE-BINDING PROTEIN ALPHA-5 SUBUNIT"/>
    <property type="match status" value="1"/>
</dbReference>
<dbReference type="PRINTS" id="PR00318">
    <property type="entry name" value="GPROTEINA"/>
</dbReference>
<evidence type="ECO:0000256" key="7">
    <source>
        <dbReference type="ARBA" id="ARBA00023224"/>
    </source>
</evidence>
<evidence type="ECO:0000313" key="11">
    <source>
        <dbReference type="EMBL" id="KAJ7336750.1"/>
    </source>
</evidence>
<dbReference type="GO" id="GO:0003924">
    <property type="term" value="F:GTPase activity"/>
    <property type="evidence" value="ECO:0007669"/>
    <property type="project" value="InterPro"/>
</dbReference>
<dbReference type="GO" id="GO:0005834">
    <property type="term" value="C:heterotrimeric G-protein complex"/>
    <property type="evidence" value="ECO:0007669"/>
    <property type="project" value="TreeGrafter"/>
</dbReference>
<feature type="binding site" evidence="9">
    <location>
        <position position="340"/>
    </location>
    <ligand>
        <name>GTP</name>
        <dbReference type="ChEBI" id="CHEBI:37565"/>
    </ligand>
</feature>
<dbReference type="GO" id="GO:0046872">
    <property type="term" value="F:metal ion binding"/>
    <property type="evidence" value="ECO:0007669"/>
    <property type="project" value="UniProtKB-KW"/>
</dbReference>
<feature type="binding site" evidence="9">
    <location>
        <begin position="181"/>
        <end position="187"/>
    </location>
    <ligand>
        <name>GTP</name>
        <dbReference type="ChEBI" id="CHEBI:37565"/>
    </ligand>
</feature>
<comment type="caution">
    <text evidence="11">The sequence shown here is derived from an EMBL/GenBank/DDBJ whole genome shotgun (WGS) entry which is preliminary data.</text>
</comment>
<dbReference type="EMBL" id="JARIHO010000030">
    <property type="protein sequence ID" value="KAJ7336750.1"/>
    <property type="molecule type" value="Genomic_DNA"/>
</dbReference>
<keyword evidence="12" id="KW-1185">Reference proteome</keyword>
<feature type="binding site" evidence="10">
    <location>
        <position position="187"/>
    </location>
    <ligand>
        <name>Mg(2+)</name>
        <dbReference type="ChEBI" id="CHEBI:18420"/>
    </ligand>
</feature>
<dbReference type="CDD" id="cd00066">
    <property type="entry name" value="G-alpha"/>
    <property type="match status" value="1"/>
</dbReference>
<keyword evidence="6" id="KW-0564">Palmitate</keyword>
<name>A0AAD7EMW8_9AGAR</name>
<dbReference type="SUPFAM" id="SSF47895">
    <property type="entry name" value="Transducin (alpha subunit), insertion domain"/>
    <property type="match status" value="1"/>
</dbReference>
<dbReference type="Pfam" id="PF00503">
    <property type="entry name" value="G-alpha"/>
    <property type="match status" value="1"/>
</dbReference>
<dbReference type="GO" id="GO:0031683">
    <property type="term" value="F:G-protein beta/gamma-subunit complex binding"/>
    <property type="evidence" value="ECO:0007669"/>
    <property type="project" value="InterPro"/>
</dbReference>
<evidence type="ECO:0000256" key="2">
    <source>
        <dbReference type="ARBA" id="ARBA00022723"/>
    </source>
</evidence>
<dbReference type="AlphaFoldDB" id="A0AAD7EMW8"/>
<dbReference type="Gene3D" id="1.10.400.10">
    <property type="entry name" value="GI Alpha 1, domain 2-like"/>
    <property type="match status" value="1"/>
</dbReference>